<dbReference type="OrthoDB" id="2269034at2759"/>
<reference evidence="1" key="1">
    <citation type="submission" date="2020-11" db="EMBL/GenBank/DDBJ databases">
        <authorList>
            <consortium name="DOE Joint Genome Institute"/>
            <person name="Ahrendt S."/>
            <person name="Riley R."/>
            <person name="Andreopoulos W."/>
            <person name="Labutti K."/>
            <person name="Pangilinan J."/>
            <person name="Ruiz-Duenas F.J."/>
            <person name="Barrasa J.M."/>
            <person name="Sanchez-Garcia M."/>
            <person name="Camarero S."/>
            <person name="Miyauchi S."/>
            <person name="Serrano A."/>
            <person name="Linde D."/>
            <person name="Babiker R."/>
            <person name="Drula E."/>
            <person name="Ayuso-Fernandez I."/>
            <person name="Pacheco R."/>
            <person name="Padilla G."/>
            <person name="Ferreira P."/>
            <person name="Barriuso J."/>
            <person name="Kellner H."/>
            <person name="Castanera R."/>
            <person name="Alfaro M."/>
            <person name="Ramirez L."/>
            <person name="Pisabarro A.G."/>
            <person name="Kuo A."/>
            <person name="Tritt A."/>
            <person name="Lipzen A."/>
            <person name="He G."/>
            <person name="Yan M."/>
            <person name="Ng V."/>
            <person name="Cullen D."/>
            <person name="Martin F."/>
            <person name="Rosso M.-N."/>
            <person name="Henrissat B."/>
            <person name="Hibbett D."/>
            <person name="Martinez A.T."/>
            <person name="Grigoriev I.V."/>
        </authorList>
    </citation>
    <scope>NUCLEOTIDE SEQUENCE</scope>
    <source>
        <strain evidence="1">AH 40177</strain>
    </source>
</reference>
<name>A0A9P5PGL3_9AGAR</name>
<comment type="caution">
    <text evidence="1">The sequence shown here is derived from an EMBL/GenBank/DDBJ whole genome shotgun (WGS) entry which is preliminary data.</text>
</comment>
<dbReference type="EMBL" id="JADNRY010000156">
    <property type="protein sequence ID" value="KAF9062996.1"/>
    <property type="molecule type" value="Genomic_DNA"/>
</dbReference>
<evidence type="ECO:0000313" key="1">
    <source>
        <dbReference type="EMBL" id="KAF9062996.1"/>
    </source>
</evidence>
<dbReference type="AlphaFoldDB" id="A0A9P5PGL3"/>
<protein>
    <recommendedName>
        <fullName evidence="3">F-box domain-containing protein</fullName>
    </recommendedName>
</protein>
<evidence type="ECO:0008006" key="3">
    <source>
        <dbReference type="Google" id="ProtNLM"/>
    </source>
</evidence>
<sequence length="173" mass="20126">MRRGRHLRHSNSDFPSKCLASFALDISINTAKGLTLDLSQVCSVWREIVQARPSLWSSIFVDLSHRNGAFKIMEHYLNLSRDAPLTLFITAGDLDQPSDENGHRSDEFIYGSKPNDLKEYSWETLDILFLSSRRWKDVTMNFAWAVFIEMSYRFDFDVHCFGQLVSLILVWER</sequence>
<evidence type="ECO:0000313" key="2">
    <source>
        <dbReference type="Proteomes" id="UP000772434"/>
    </source>
</evidence>
<gene>
    <name evidence="1" type="ORF">BDP27DRAFT_1335825</name>
</gene>
<organism evidence="1 2">
    <name type="scientific">Rhodocollybia butyracea</name>
    <dbReference type="NCBI Taxonomy" id="206335"/>
    <lineage>
        <taxon>Eukaryota</taxon>
        <taxon>Fungi</taxon>
        <taxon>Dikarya</taxon>
        <taxon>Basidiomycota</taxon>
        <taxon>Agaricomycotina</taxon>
        <taxon>Agaricomycetes</taxon>
        <taxon>Agaricomycetidae</taxon>
        <taxon>Agaricales</taxon>
        <taxon>Marasmiineae</taxon>
        <taxon>Omphalotaceae</taxon>
        <taxon>Rhodocollybia</taxon>
    </lineage>
</organism>
<proteinExistence type="predicted"/>
<accession>A0A9P5PGL3</accession>
<dbReference type="Proteomes" id="UP000772434">
    <property type="component" value="Unassembled WGS sequence"/>
</dbReference>
<keyword evidence="2" id="KW-1185">Reference proteome</keyword>